<organism evidence="1 2">
    <name type="scientific">Plastorhodobacter daqingensis</name>
    <dbReference type="NCBI Taxonomy" id="1387281"/>
    <lineage>
        <taxon>Bacteria</taxon>
        <taxon>Pseudomonadati</taxon>
        <taxon>Pseudomonadota</taxon>
        <taxon>Alphaproteobacteria</taxon>
        <taxon>Rhodobacterales</taxon>
        <taxon>Paracoccaceae</taxon>
        <taxon>Plastorhodobacter</taxon>
    </lineage>
</organism>
<dbReference type="EMBL" id="JBHTFQ010000005">
    <property type="protein sequence ID" value="MFC7704666.1"/>
    <property type="molecule type" value="Genomic_DNA"/>
</dbReference>
<keyword evidence="2" id="KW-1185">Reference proteome</keyword>
<sequence length="64" mass="7061">MSLWKAERRIVQLYREAIIASANDAPEFRLLAEQCAAAEQSLTRIAEMAGGRQPMQAAEWAGLA</sequence>
<evidence type="ECO:0000313" key="1">
    <source>
        <dbReference type="EMBL" id="MFC7704666.1"/>
    </source>
</evidence>
<proteinExistence type="predicted"/>
<accession>A0ABW2UMA8</accession>
<name>A0ABW2UMA8_9RHOB</name>
<gene>
    <name evidence="1" type="ORF">ACFQXB_10725</name>
</gene>
<dbReference type="RefSeq" id="WP_377403226.1">
    <property type="nucleotide sequence ID" value="NZ_JBHTFQ010000005.1"/>
</dbReference>
<dbReference type="Proteomes" id="UP001596516">
    <property type="component" value="Unassembled WGS sequence"/>
</dbReference>
<protein>
    <submittedName>
        <fullName evidence="1">Uncharacterized protein</fullName>
    </submittedName>
</protein>
<reference evidence="2" key="1">
    <citation type="journal article" date="2019" name="Int. J. Syst. Evol. Microbiol.">
        <title>The Global Catalogue of Microorganisms (GCM) 10K type strain sequencing project: providing services to taxonomists for standard genome sequencing and annotation.</title>
        <authorList>
            <consortium name="The Broad Institute Genomics Platform"/>
            <consortium name="The Broad Institute Genome Sequencing Center for Infectious Disease"/>
            <person name="Wu L."/>
            <person name="Ma J."/>
        </authorList>
    </citation>
    <scope>NUCLEOTIDE SEQUENCE [LARGE SCALE GENOMIC DNA]</scope>
    <source>
        <strain evidence="2">CGMCC 1.12750</strain>
    </source>
</reference>
<comment type="caution">
    <text evidence="1">The sequence shown here is derived from an EMBL/GenBank/DDBJ whole genome shotgun (WGS) entry which is preliminary data.</text>
</comment>
<evidence type="ECO:0000313" key="2">
    <source>
        <dbReference type="Proteomes" id="UP001596516"/>
    </source>
</evidence>